<dbReference type="ESTHER" id="picst-a3ghe3">
    <property type="family name" value="Fungal-Bact_LIP"/>
</dbReference>
<dbReference type="Gene3D" id="3.40.50.1820">
    <property type="entry name" value="alpha/beta hydrolase"/>
    <property type="match status" value="1"/>
</dbReference>
<evidence type="ECO:0000256" key="4">
    <source>
        <dbReference type="SAM" id="SignalP"/>
    </source>
</evidence>
<organism evidence="5 6">
    <name type="scientific">Scheffersomyces stipitis (strain ATCC 58785 / CBS 6054 / NBRC 10063 / NRRL Y-11545)</name>
    <name type="common">Yeast</name>
    <name type="synonym">Pichia stipitis</name>
    <dbReference type="NCBI Taxonomy" id="322104"/>
    <lineage>
        <taxon>Eukaryota</taxon>
        <taxon>Fungi</taxon>
        <taxon>Dikarya</taxon>
        <taxon>Ascomycota</taxon>
        <taxon>Saccharomycotina</taxon>
        <taxon>Pichiomycetes</taxon>
        <taxon>Debaryomycetaceae</taxon>
        <taxon>Scheffersomyces</taxon>
    </lineage>
</organism>
<evidence type="ECO:0000256" key="1">
    <source>
        <dbReference type="ARBA" id="ARBA00022729"/>
    </source>
</evidence>
<keyword evidence="1 4" id="KW-0732">Signal</keyword>
<accession>A3GHE3</accession>
<dbReference type="InParanoid" id="A3GHE3"/>
<dbReference type="PANTHER" id="PTHR34853:SF1">
    <property type="entry name" value="LIPASE 5"/>
    <property type="match status" value="1"/>
</dbReference>
<dbReference type="SUPFAM" id="SSF53474">
    <property type="entry name" value="alpha/beta-Hydrolases"/>
    <property type="match status" value="1"/>
</dbReference>
<protein>
    <submittedName>
        <fullName evidence="5">Uncharacterized protein</fullName>
    </submittedName>
</protein>
<comment type="catalytic activity">
    <reaction evidence="3">
        <text>a triacylglycerol + H2O = a diacylglycerol + a fatty acid + H(+)</text>
        <dbReference type="Rhea" id="RHEA:12044"/>
        <dbReference type="ChEBI" id="CHEBI:15377"/>
        <dbReference type="ChEBI" id="CHEBI:15378"/>
        <dbReference type="ChEBI" id="CHEBI:17855"/>
        <dbReference type="ChEBI" id="CHEBI:18035"/>
        <dbReference type="ChEBI" id="CHEBI:28868"/>
        <dbReference type="EC" id="3.1.1.3"/>
    </reaction>
    <physiologicalReaction direction="left-to-right" evidence="3">
        <dbReference type="Rhea" id="RHEA:12045"/>
    </physiologicalReaction>
</comment>
<comment type="caution">
    <text evidence="5">The sequence shown here is derived from an EMBL/GenBank/DDBJ whole genome shotgun (WGS) entry which is preliminary data.</text>
</comment>
<dbReference type="EMBL" id="AAVQ01000002">
    <property type="protein sequence ID" value="EAZ62805.2"/>
    <property type="molecule type" value="Genomic_DNA"/>
</dbReference>
<dbReference type="RefSeq" id="XP_001386828.2">
    <property type="nucleotide sequence ID" value="XM_001386791.1"/>
</dbReference>
<keyword evidence="6" id="KW-1185">Reference proteome</keyword>
<dbReference type="OrthoDB" id="2373480at2759"/>
<evidence type="ECO:0000313" key="6">
    <source>
        <dbReference type="Proteomes" id="UP000002258"/>
    </source>
</evidence>
<dbReference type="GO" id="GO:0004806">
    <property type="term" value="F:triacylglycerol lipase activity"/>
    <property type="evidence" value="ECO:0007669"/>
    <property type="project" value="UniProtKB-EC"/>
</dbReference>
<dbReference type="KEGG" id="pic:PICST_28952"/>
<dbReference type="PANTHER" id="PTHR34853">
    <property type="match status" value="1"/>
</dbReference>
<evidence type="ECO:0000256" key="3">
    <source>
        <dbReference type="ARBA" id="ARBA00023369"/>
    </source>
</evidence>
<dbReference type="GO" id="GO:0016042">
    <property type="term" value="P:lipid catabolic process"/>
    <property type="evidence" value="ECO:0007669"/>
    <property type="project" value="InterPro"/>
</dbReference>
<dbReference type="eggNOG" id="ENOG502S2P7">
    <property type="taxonomic scope" value="Eukaryota"/>
</dbReference>
<dbReference type="InterPro" id="IPR005152">
    <property type="entry name" value="Lipase_secreted"/>
</dbReference>
<dbReference type="Proteomes" id="UP000002258">
    <property type="component" value="Chromosome 1"/>
</dbReference>
<feature type="signal peptide" evidence="4">
    <location>
        <begin position="1"/>
        <end position="21"/>
    </location>
</feature>
<dbReference type="Gene3D" id="1.10.260.130">
    <property type="match status" value="1"/>
</dbReference>
<dbReference type="Pfam" id="PF03583">
    <property type="entry name" value="LIP"/>
    <property type="match status" value="1"/>
</dbReference>
<name>A3GHE3_PICST</name>
<proteinExistence type="predicted"/>
<dbReference type="HOGENOM" id="CLU_029538_5_0_1"/>
<dbReference type="InterPro" id="IPR029058">
    <property type="entry name" value="AB_hydrolase_fold"/>
</dbReference>
<evidence type="ECO:0000256" key="2">
    <source>
        <dbReference type="ARBA" id="ARBA00023180"/>
    </source>
</evidence>
<dbReference type="AlphaFoldDB" id="A3GHE3"/>
<evidence type="ECO:0000313" key="5">
    <source>
        <dbReference type="EMBL" id="EAZ62805.2"/>
    </source>
</evidence>
<feature type="chain" id="PRO_5002652609" evidence="4">
    <location>
        <begin position="22"/>
        <end position="482"/>
    </location>
</feature>
<dbReference type="OMA" id="GINGIAH"/>
<gene>
    <name evidence="5" type="ORF">PICST_28952</name>
</gene>
<dbReference type="GeneID" id="4851692"/>
<dbReference type="PIRSF" id="PIRSF029171">
    <property type="entry name" value="Esterase_LipA"/>
    <property type="match status" value="1"/>
</dbReference>
<keyword evidence="2" id="KW-0325">Glycoprotein</keyword>
<sequence length="482" mass="53330">MYFSQLYTIFLCLCIFHRASAAPQKVLKPTEDSFYDAPKGFEDAEIGTILKIRKTPHMLRSVYIPINVQNSWQILVRSESAEGNATAIVTTVIEPYNADPSKLVSYQVAEDSSSENCAVSYSLEFGASMDTIIAQVEMYFMQAALEQGYYVVTPDYEGPQASFTAGRQAGHAVLDSIRATLASSNVTGVDPDAEVVMWGYSGGSLASGWAAALQPKYAPELEGQILGAALGGFVTNITLTAVSVDDNIFAGLIASAINGLMNEYPEFSELAKDMIRPERLENFLKADSYCMVPSLIHYAFDNFFVGNDSYFTQGLDVFKIPFVQDMINSNTLALKNNTEIPQIPLFIYHGELDEIVPFSGSQRAYTNWCEWGIESLEFSTAMLSGHITEFFMGAPAALTWVIERFEGKQPVKGCQKTQRLTNLDYPGTPEALQIYFQAAYESVFQMDVGPNGENFTKSDLQRLAKRSFNGFTPIDTSNLKKR</sequence>
<reference evidence="5 6" key="1">
    <citation type="journal article" date="2007" name="Nat. Biotechnol.">
        <title>Genome sequence of the lignocellulose-bioconverting and xylose-fermenting yeast Pichia stipitis.</title>
        <authorList>
            <person name="Jeffries T.W."/>
            <person name="Grigoriev I.V."/>
            <person name="Grimwood J."/>
            <person name="Laplaza J.M."/>
            <person name="Aerts A."/>
            <person name="Salamov A."/>
            <person name="Schmutz J."/>
            <person name="Lindquist E."/>
            <person name="Dehal P."/>
            <person name="Shapiro H."/>
            <person name="Jin Y.S."/>
            <person name="Passoth V."/>
            <person name="Richardson P.M."/>
        </authorList>
    </citation>
    <scope>NUCLEOTIDE SEQUENCE [LARGE SCALE GENOMIC DNA]</scope>
    <source>
        <strain evidence="6">ATCC 58785 / CBS 6054 / NBRC 10063 / NRRL Y-11545</strain>
    </source>
</reference>